<proteinExistence type="predicted"/>
<dbReference type="OMA" id="YAMHIEA"/>
<keyword evidence="4 9" id="KW-1133">Transmembrane helix</keyword>
<keyword evidence="6 9" id="KW-0472">Membrane</keyword>
<dbReference type="Gramene" id="PRQ51028">
    <property type="protein sequence ID" value="PRQ51028"/>
    <property type="gene ID" value="RchiOBHm_Chr2g0139771"/>
</dbReference>
<reference evidence="11 12" key="1">
    <citation type="journal article" date="2018" name="Nat. Genet.">
        <title>The Rosa genome provides new insights in the design of modern roses.</title>
        <authorList>
            <person name="Bendahmane M."/>
        </authorList>
    </citation>
    <scope>NUCLEOTIDE SEQUENCE [LARGE SCALE GENOMIC DNA]</scope>
    <source>
        <strain evidence="12">cv. Old Blush</strain>
    </source>
</reference>
<dbReference type="PANTHER" id="PTHR24186:SF38">
    <property type="entry name" value="ANKYRIN REPEAT FAMILY PROTEIN"/>
    <property type="match status" value="1"/>
</dbReference>
<dbReference type="STRING" id="74649.A0A2P6RX57"/>
<evidence type="ECO:0000256" key="3">
    <source>
        <dbReference type="ARBA" id="ARBA00022737"/>
    </source>
</evidence>
<evidence type="ECO:0000256" key="1">
    <source>
        <dbReference type="ARBA" id="ARBA00004141"/>
    </source>
</evidence>
<evidence type="ECO:0000256" key="7">
    <source>
        <dbReference type="PROSITE-ProRule" id="PRU00023"/>
    </source>
</evidence>
<dbReference type="SUPFAM" id="SSF48403">
    <property type="entry name" value="Ankyrin repeat"/>
    <property type="match status" value="2"/>
</dbReference>
<comment type="subcellular location">
    <subcellularLocation>
        <location evidence="1">Membrane</location>
        <topology evidence="1">Multi-pass membrane protein</topology>
    </subcellularLocation>
</comment>
<name>A0A2P6RX57_ROSCH</name>
<gene>
    <name evidence="11" type="ORF">RchiOBHm_Chr2g0139771</name>
</gene>
<evidence type="ECO:0000313" key="12">
    <source>
        <dbReference type="Proteomes" id="UP000238479"/>
    </source>
</evidence>
<comment type="caution">
    <text evidence="11">The sequence shown here is derived from an EMBL/GenBank/DDBJ whole genome shotgun (WGS) entry which is preliminary data.</text>
</comment>
<dbReference type="EMBL" id="PDCK01000040">
    <property type="protein sequence ID" value="PRQ51028.1"/>
    <property type="molecule type" value="Genomic_DNA"/>
</dbReference>
<keyword evidence="12" id="KW-1185">Reference proteome</keyword>
<feature type="transmembrane region" description="Helical" evidence="9">
    <location>
        <begin position="571"/>
        <end position="590"/>
    </location>
</feature>
<keyword evidence="3" id="KW-0677">Repeat</keyword>
<feature type="region of interest" description="Disordered" evidence="8">
    <location>
        <begin position="673"/>
        <end position="701"/>
    </location>
</feature>
<evidence type="ECO:0000256" key="8">
    <source>
        <dbReference type="SAM" id="MobiDB-lite"/>
    </source>
</evidence>
<dbReference type="Pfam" id="PF12796">
    <property type="entry name" value="Ank_2"/>
    <property type="match status" value="3"/>
</dbReference>
<sequence>MDFRIVEAIERKDIVTFASLVRENEGILEQREADTCNTPLHLVSKFGYLEMVSEIVSLCPDMVAAENKNQETPVHEACRTGNPRILKILLEANPEVVSKLNSKEKVSALSLACSYGHLDVVRLLLKEPGKLGLGKEGFDQTCIHLAVSGGHMDVVKELLRVCPDLAYMVDEKGNYPLHYATSKENREITWALLKLDPKLAQQHNLSGHTPLHSAAINYKVSVLQVFVSMAKPAFQIVTKAGETVFHLVVKYGRYDALVYLTHVCDDMDFFDCRDCYNNTILHLAVSEAQHKIAEYLISKKKVELNSRNNEGLTALDLLKQSKESVDNQRLESMLMKAGGKTRIELLSTSPKADNATAQPVTLPENIPKRAQFVKEYELQLSITNEIASAASKSPSSSSAPMSRMSSPFPSPQSSKSSPRLPSPQSSKSSPKLPSPPSSKSSPQPQVGEGLSPQQQVGSAFEVKEGLDYERQKKQEFLLQTFARQHKHPRKWNQSEMSTEIFYNRRRKHEKVYTEALQNARNTITLVAILIATVTFAAGISPPGGVYQEGLMKGKSIAGTTTAFKVFEISNYVALFASLSIVVVLVSIIPYRRKPLMRLLRVAHKVMWVAVAFMATGYVAATWVIMQQNQKNKLLFVAFLTISIGILGTVFIWLGVMLVVHCLRKSKWRKGRREIGEADEDPEMGSQNSDVDSTYNQGYHSY</sequence>
<evidence type="ECO:0000259" key="10">
    <source>
        <dbReference type="Pfam" id="PF13962"/>
    </source>
</evidence>
<evidence type="ECO:0000256" key="2">
    <source>
        <dbReference type="ARBA" id="ARBA00022692"/>
    </source>
</evidence>
<dbReference type="InterPro" id="IPR002110">
    <property type="entry name" value="Ankyrin_rpt"/>
</dbReference>
<dbReference type="GO" id="GO:0005886">
    <property type="term" value="C:plasma membrane"/>
    <property type="evidence" value="ECO:0007669"/>
    <property type="project" value="TreeGrafter"/>
</dbReference>
<dbReference type="Pfam" id="PF13962">
    <property type="entry name" value="PGG"/>
    <property type="match status" value="1"/>
</dbReference>
<organism evidence="11 12">
    <name type="scientific">Rosa chinensis</name>
    <name type="common">China rose</name>
    <dbReference type="NCBI Taxonomy" id="74649"/>
    <lineage>
        <taxon>Eukaryota</taxon>
        <taxon>Viridiplantae</taxon>
        <taxon>Streptophyta</taxon>
        <taxon>Embryophyta</taxon>
        <taxon>Tracheophyta</taxon>
        <taxon>Spermatophyta</taxon>
        <taxon>Magnoliopsida</taxon>
        <taxon>eudicotyledons</taxon>
        <taxon>Gunneridae</taxon>
        <taxon>Pentapetalae</taxon>
        <taxon>rosids</taxon>
        <taxon>fabids</taxon>
        <taxon>Rosales</taxon>
        <taxon>Rosaceae</taxon>
        <taxon>Rosoideae</taxon>
        <taxon>Rosoideae incertae sedis</taxon>
        <taxon>Rosa</taxon>
    </lineage>
</organism>
<dbReference type="AlphaFoldDB" id="A0A2P6RX57"/>
<evidence type="ECO:0000256" key="4">
    <source>
        <dbReference type="ARBA" id="ARBA00022989"/>
    </source>
</evidence>
<protein>
    <submittedName>
        <fullName evidence="11">Putative ankyrin repeat-containing domain, PGG domain-containing protein</fullName>
    </submittedName>
</protein>
<keyword evidence="5 7" id="KW-0040">ANK repeat</keyword>
<dbReference type="Proteomes" id="UP000238479">
    <property type="component" value="Chromosome 2"/>
</dbReference>
<feature type="transmembrane region" description="Helical" evidence="9">
    <location>
        <begin position="602"/>
        <end position="624"/>
    </location>
</feature>
<feature type="transmembrane region" description="Helical" evidence="9">
    <location>
        <begin position="636"/>
        <end position="662"/>
    </location>
</feature>
<dbReference type="Gene3D" id="1.25.40.20">
    <property type="entry name" value="Ankyrin repeat-containing domain"/>
    <property type="match status" value="2"/>
</dbReference>
<dbReference type="PROSITE" id="PS50088">
    <property type="entry name" value="ANK_REPEAT"/>
    <property type="match status" value="1"/>
</dbReference>
<feature type="repeat" description="ANK" evidence="7">
    <location>
        <begin position="69"/>
        <end position="101"/>
    </location>
</feature>
<evidence type="ECO:0000256" key="9">
    <source>
        <dbReference type="SAM" id="Phobius"/>
    </source>
</evidence>
<accession>A0A2P6RX57</accession>
<evidence type="ECO:0000256" key="6">
    <source>
        <dbReference type="ARBA" id="ARBA00023136"/>
    </source>
</evidence>
<evidence type="ECO:0000313" key="11">
    <source>
        <dbReference type="EMBL" id="PRQ51028.1"/>
    </source>
</evidence>
<dbReference type="SMART" id="SM00248">
    <property type="entry name" value="ANK"/>
    <property type="match status" value="8"/>
</dbReference>
<dbReference type="PROSITE" id="PS50297">
    <property type="entry name" value="ANK_REP_REGION"/>
    <property type="match status" value="1"/>
</dbReference>
<feature type="compositionally biased region" description="Polar residues" evidence="8">
    <location>
        <begin position="684"/>
        <end position="701"/>
    </location>
</feature>
<keyword evidence="2 9" id="KW-0812">Transmembrane</keyword>
<feature type="domain" description="PGG" evidence="10">
    <location>
        <begin position="514"/>
        <end position="623"/>
    </location>
</feature>
<dbReference type="PANTHER" id="PTHR24186">
    <property type="entry name" value="PROTEIN PHOSPHATASE 1 REGULATORY SUBUNIT"/>
    <property type="match status" value="1"/>
</dbReference>
<dbReference type="InterPro" id="IPR036770">
    <property type="entry name" value="Ankyrin_rpt-contain_sf"/>
</dbReference>
<dbReference type="InterPro" id="IPR026961">
    <property type="entry name" value="PGG_dom"/>
</dbReference>
<evidence type="ECO:0000256" key="5">
    <source>
        <dbReference type="ARBA" id="ARBA00023043"/>
    </source>
</evidence>
<feature type="region of interest" description="Disordered" evidence="8">
    <location>
        <begin position="388"/>
        <end position="456"/>
    </location>
</feature>
<feature type="compositionally biased region" description="Low complexity" evidence="8">
    <location>
        <begin position="388"/>
        <end position="445"/>
    </location>
</feature>